<evidence type="ECO:0000259" key="3">
    <source>
        <dbReference type="PROSITE" id="PS50103"/>
    </source>
</evidence>
<organism evidence="4 5">
    <name type="scientific">Bemisia tabaci</name>
    <name type="common">Sweetpotato whitefly</name>
    <name type="synonym">Aleurodes tabaci</name>
    <dbReference type="NCBI Taxonomy" id="7038"/>
    <lineage>
        <taxon>Eukaryota</taxon>
        <taxon>Metazoa</taxon>
        <taxon>Ecdysozoa</taxon>
        <taxon>Arthropoda</taxon>
        <taxon>Hexapoda</taxon>
        <taxon>Insecta</taxon>
        <taxon>Pterygota</taxon>
        <taxon>Neoptera</taxon>
        <taxon>Paraneoptera</taxon>
        <taxon>Hemiptera</taxon>
        <taxon>Sternorrhyncha</taxon>
        <taxon>Aleyrodoidea</taxon>
        <taxon>Aleyrodidae</taxon>
        <taxon>Aleyrodinae</taxon>
        <taxon>Bemisia</taxon>
    </lineage>
</organism>
<keyword evidence="1" id="KW-0862">Zinc</keyword>
<dbReference type="GO" id="GO:0036396">
    <property type="term" value="C:RNA N6-methyladenosine methyltransferase complex"/>
    <property type="evidence" value="ECO:0007669"/>
    <property type="project" value="InterPro"/>
</dbReference>
<gene>
    <name evidence="4" type="ORF">BEMITA_LOCUS11495</name>
</gene>
<name>A0A9P0AH87_BEMTA</name>
<feature type="compositionally biased region" description="Basic and acidic residues" evidence="2">
    <location>
        <begin position="771"/>
        <end position="783"/>
    </location>
</feature>
<feature type="region of interest" description="Disordered" evidence="2">
    <location>
        <begin position="124"/>
        <end position="536"/>
    </location>
</feature>
<evidence type="ECO:0000313" key="4">
    <source>
        <dbReference type="EMBL" id="CAH0393047.1"/>
    </source>
</evidence>
<feature type="compositionally biased region" description="Basic and acidic residues" evidence="2">
    <location>
        <begin position="311"/>
        <end position="325"/>
    </location>
</feature>
<dbReference type="Proteomes" id="UP001152759">
    <property type="component" value="Chromosome 7"/>
</dbReference>
<feature type="region of interest" description="Disordered" evidence="2">
    <location>
        <begin position="717"/>
        <end position="790"/>
    </location>
</feature>
<keyword evidence="1" id="KW-0863">Zinc-finger</keyword>
<dbReference type="OrthoDB" id="6022762at2759"/>
<feature type="domain" description="C3H1-type" evidence="3">
    <location>
        <begin position="36"/>
        <end position="66"/>
    </location>
</feature>
<feature type="compositionally biased region" description="Basic and acidic residues" evidence="2">
    <location>
        <begin position="831"/>
        <end position="841"/>
    </location>
</feature>
<feature type="compositionally biased region" description="Low complexity" evidence="2">
    <location>
        <begin position="240"/>
        <end position="262"/>
    </location>
</feature>
<dbReference type="PANTHER" id="PTHR38563">
    <property type="entry name" value="FL(2)D-ASSOCIATED COMPLEX COMPONENT"/>
    <property type="match status" value="1"/>
</dbReference>
<evidence type="ECO:0000256" key="1">
    <source>
        <dbReference type="PROSITE-ProRule" id="PRU00723"/>
    </source>
</evidence>
<dbReference type="GO" id="GO:0016556">
    <property type="term" value="P:mRNA modification"/>
    <property type="evidence" value="ECO:0007669"/>
    <property type="project" value="InterPro"/>
</dbReference>
<feature type="compositionally biased region" description="Basic and acidic residues" evidence="2">
    <location>
        <begin position="379"/>
        <end position="502"/>
    </location>
</feature>
<dbReference type="InterPro" id="IPR000571">
    <property type="entry name" value="Znf_CCCH"/>
</dbReference>
<dbReference type="GO" id="GO:0008270">
    <property type="term" value="F:zinc ion binding"/>
    <property type="evidence" value="ECO:0007669"/>
    <property type="project" value="UniProtKB-KW"/>
</dbReference>
<feature type="region of interest" description="Disordered" evidence="2">
    <location>
        <begin position="646"/>
        <end position="672"/>
    </location>
</feature>
<reference evidence="4" key="1">
    <citation type="submission" date="2021-12" db="EMBL/GenBank/DDBJ databases">
        <authorList>
            <person name="King R."/>
        </authorList>
    </citation>
    <scope>NUCLEOTIDE SEQUENCE</scope>
</reference>
<keyword evidence="1" id="KW-0479">Metal-binding</keyword>
<protein>
    <recommendedName>
        <fullName evidence="3">C3H1-type domain-containing protein</fullName>
    </recommendedName>
</protein>
<dbReference type="PANTHER" id="PTHR38563:SF1">
    <property type="entry name" value="FL(2)D-ASSOCIATED COMPLEX COMPONENT"/>
    <property type="match status" value="1"/>
</dbReference>
<dbReference type="InterPro" id="IPR040427">
    <property type="entry name" value="Flacc"/>
</dbReference>
<proteinExistence type="predicted"/>
<feature type="compositionally biased region" description="Basic and acidic residues" evidence="2">
    <location>
        <begin position="124"/>
        <end position="137"/>
    </location>
</feature>
<feature type="compositionally biased region" description="Basic and acidic residues" evidence="2">
    <location>
        <begin position="515"/>
        <end position="536"/>
    </location>
</feature>
<feature type="compositionally biased region" description="Low complexity" evidence="2">
    <location>
        <begin position="161"/>
        <end position="188"/>
    </location>
</feature>
<feature type="compositionally biased region" description="Basic and acidic residues" evidence="2">
    <location>
        <begin position="731"/>
        <end position="752"/>
    </location>
</feature>
<feature type="region of interest" description="Disordered" evidence="2">
    <location>
        <begin position="85"/>
        <end position="105"/>
    </location>
</feature>
<feature type="compositionally biased region" description="Basic residues" evidence="2">
    <location>
        <begin position="216"/>
        <end position="225"/>
    </location>
</feature>
<dbReference type="AlphaFoldDB" id="A0A9P0AH87"/>
<evidence type="ECO:0000256" key="2">
    <source>
        <dbReference type="SAM" id="MobiDB-lite"/>
    </source>
</evidence>
<feature type="compositionally biased region" description="Basic residues" evidence="2">
    <location>
        <begin position="282"/>
        <end position="293"/>
    </location>
</feature>
<keyword evidence="5" id="KW-1185">Reference proteome</keyword>
<dbReference type="EMBL" id="OU963868">
    <property type="protein sequence ID" value="CAH0393047.1"/>
    <property type="molecule type" value="Genomic_DNA"/>
</dbReference>
<feature type="compositionally biased region" description="Polar residues" evidence="2">
    <location>
        <begin position="1"/>
        <end position="18"/>
    </location>
</feature>
<feature type="compositionally biased region" description="Basic residues" evidence="2">
    <location>
        <begin position="191"/>
        <end position="205"/>
    </location>
</feature>
<dbReference type="KEGG" id="btab:109029616"/>
<feature type="region of interest" description="Disordered" evidence="2">
    <location>
        <begin position="1"/>
        <end position="29"/>
    </location>
</feature>
<dbReference type="PROSITE" id="PS50103">
    <property type="entry name" value="ZF_C3H1"/>
    <property type="match status" value="1"/>
</dbReference>
<accession>A0A9P0AH87</accession>
<feature type="region of interest" description="Disordered" evidence="2">
    <location>
        <begin position="812"/>
        <end position="841"/>
    </location>
</feature>
<feature type="zinc finger region" description="C3H1-type" evidence="1">
    <location>
        <begin position="36"/>
        <end position="66"/>
    </location>
</feature>
<sequence length="1050" mass="121507">MSKQSKLKASSEVTNGNSKDSRRPSVFDRLGSRFNSSTEGICKAWVQNGTCPYEKSCKYSNSHIVLSSLKRSSRKDIDYQLRVYKGERKGKSPDDGLDKWDSTDLEGADEKVLEKRLMLLQKELQKQERKGDEDHHGAYSSSKHSKLSSGIKKCSKRVGRSTSSDSSDSSSSVSSSSSGESSSSSSSDSGRRKHNRVPGKTKRRSASSYSDEHVSKKIKYSKSIKGKSPVMNRHLSRSRSPVGKKLSSPSSKKSSSKFSPVSRTASKHNRHAFTPPTEKCKSPGRKHSPRASKHLAIDHRDKHRSVSPLSRQREREYEKPRERVRSKSPKSKGRTITPCRRSEHQKIIKRKESPEKLRNSRLTPEKHIITRKVSPPRNRQNDIRNDEKRRDEKLRNMKDDHRRVAPRIALDKRGEDERLRERRVREAARERERREALERCQERQRQRELAKVKAEREKEKARELERGKERLREPERRTVIKDRVRLPERDEKTPRGRERSFERTVSAKIKLNDNYPREERSRTITKTRDRDRSYERDQLSVDKERVMLKDRNLERILVHDAVKSLERRSSHERSIVRERVLDRERDLSRSREIEARRVLAAEDKGYDSPFRVRDERTARYLNEADDRSHFKDSPLREETRQIRIHPEDRRREVVPGRNSWEDKRPPHDWEAHRDWDPRLRRSDLHQGNDNWDRRRKGNNEDWGRYSKDWSDREWRKDWTPRNVQGPPPTVAREEPVVKKEEEKNSDSKKKTDVGGPLEEELSDISDEADDILSREDGGGDRTKSQVLPKKSLDMTAKEAIEDDIRKITQKKMTLNKMLSPGSGTLQDTLEDSLKNEPKDGMEQLDFEEISDEELEDEARARMTLGDALGVDWASLIAETRPKARSDADATPGSAKKQWESACLLEKLGVSVKYAGAETIQRLLNKYNSPTCKVGDKDIKNSDEFRTKDGSSEAVKVKIEDDIANSEGEAVKISETETSAKLNSNPISFLHPIAGIHVALRERQLRRRTLFNSINRALSARSDIALRRQLCGLPIRTIEVQQTPGFYQWVV</sequence>
<evidence type="ECO:0000313" key="5">
    <source>
        <dbReference type="Proteomes" id="UP001152759"/>
    </source>
</evidence>
<feature type="compositionally biased region" description="Acidic residues" evidence="2">
    <location>
        <begin position="757"/>
        <end position="770"/>
    </location>
</feature>
<feature type="compositionally biased region" description="Basic and acidic residues" evidence="2">
    <location>
        <begin position="340"/>
        <end position="368"/>
    </location>
</feature>